<keyword evidence="2" id="KW-1185">Reference proteome</keyword>
<comment type="caution">
    <text evidence="1">The sequence shown here is derived from an EMBL/GenBank/DDBJ whole genome shotgun (WGS) entry which is preliminary data.</text>
</comment>
<proteinExistence type="predicted"/>
<evidence type="ECO:0000313" key="1">
    <source>
        <dbReference type="EMBL" id="MFC4232986.1"/>
    </source>
</evidence>
<dbReference type="Proteomes" id="UP001595906">
    <property type="component" value="Unassembled WGS sequence"/>
</dbReference>
<dbReference type="NCBIfam" id="TIGR04183">
    <property type="entry name" value="Por_Secre_tail"/>
    <property type="match status" value="1"/>
</dbReference>
<sequence>MKSKILLPLLLFFLVIIVTKGTSQNIYSLERVQIVGSFNGYTTTPYGTDYRTTTYRTVSVATGNPTDGRGQWATTINVAATGGDVQPVNMLGGGGAGGGFLFISGPTATPYNNKWVFNGVMQATLDGVSTAVYGGTTDMGLNMATAGYYTFVMNDYGYSASPNTQFYVGRTDSVPANITVTSQKINSDNSVFVFVSLDRKPSDQENFYLRYVTGGSDFSGAVTTSIIKGQSSDPNDTTHLTGSKTTGYFKIPAPSTSTVVKYYVFSSTRSLIDLNNASELAKSISVLRYDDNNHANYNASVVLPINLQFFTGTSNNEAISLNWKTNAEINANNFNIEKLANNSTWNTIGTVAAQNIGGSSYTFIDNAPDNGSNTYRLKLVDKDGTSNYSAAITINAQVTSGLKLYPTLVNSNSINIVFNEQKAGKATIKLTALNGKVLQQNTVNVNDGNMVLQHTLPLLTKGNYVVTVSTAKSQKTFTIVVQ</sequence>
<evidence type="ECO:0000313" key="2">
    <source>
        <dbReference type="Proteomes" id="UP001595906"/>
    </source>
</evidence>
<dbReference type="InterPro" id="IPR013783">
    <property type="entry name" value="Ig-like_fold"/>
</dbReference>
<protein>
    <submittedName>
        <fullName evidence="1">T9SS type A sorting domain-containing protein</fullName>
    </submittedName>
</protein>
<name>A0ABV8PZV3_9BACT</name>
<organism evidence="1 2">
    <name type="scientific">Parasediminibacterium paludis</name>
    <dbReference type="NCBI Taxonomy" id="908966"/>
    <lineage>
        <taxon>Bacteria</taxon>
        <taxon>Pseudomonadati</taxon>
        <taxon>Bacteroidota</taxon>
        <taxon>Chitinophagia</taxon>
        <taxon>Chitinophagales</taxon>
        <taxon>Chitinophagaceae</taxon>
        <taxon>Parasediminibacterium</taxon>
    </lineage>
</organism>
<dbReference type="RefSeq" id="WP_379015058.1">
    <property type="nucleotide sequence ID" value="NZ_JBHSDC010000029.1"/>
</dbReference>
<reference evidence="2" key="1">
    <citation type="journal article" date="2019" name="Int. J. Syst. Evol. Microbiol.">
        <title>The Global Catalogue of Microorganisms (GCM) 10K type strain sequencing project: providing services to taxonomists for standard genome sequencing and annotation.</title>
        <authorList>
            <consortium name="The Broad Institute Genomics Platform"/>
            <consortium name="The Broad Institute Genome Sequencing Center for Infectious Disease"/>
            <person name="Wu L."/>
            <person name="Ma J."/>
        </authorList>
    </citation>
    <scope>NUCLEOTIDE SEQUENCE [LARGE SCALE GENOMIC DNA]</scope>
    <source>
        <strain evidence="2">CECT 8010</strain>
    </source>
</reference>
<dbReference type="EMBL" id="JBHSDC010000029">
    <property type="protein sequence ID" value="MFC4232986.1"/>
    <property type="molecule type" value="Genomic_DNA"/>
</dbReference>
<dbReference type="InterPro" id="IPR026444">
    <property type="entry name" value="Secre_tail"/>
</dbReference>
<accession>A0ABV8PZV3</accession>
<dbReference type="Gene3D" id="2.60.40.10">
    <property type="entry name" value="Immunoglobulins"/>
    <property type="match status" value="1"/>
</dbReference>
<gene>
    <name evidence="1" type="ORF">ACFOW1_13880</name>
</gene>